<dbReference type="Gene3D" id="1.10.10.60">
    <property type="entry name" value="Homeodomain-like"/>
    <property type="match status" value="2"/>
</dbReference>
<dbReference type="CDD" id="cd00167">
    <property type="entry name" value="SANT"/>
    <property type="match status" value="1"/>
</dbReference>
<feature type="domain" description="Myb-like" evidence="5">
    <location>
        <begin position="468"/>
        <end position="544"/>
    </location>
</feature>
<dbReference type="GO" id="GO:0003700">
    <property type="term" value="F:DNA-binding transcription factor activity"/>
    <property type="evidence" value="ECO:0007669"/>
    <property type="project" value="TreeGrafter"/>
</dbReference>
<dbReference type="InterPro" id="IPR001005">
    <property type="entry name" value="SANT/Myb"/>
</dbReference>
<evidence type="ECO:0000256" key="3">
    <source>
        <dbReference type="ARBA" id="ARBA00023242"/>
    </source>
</evidence>
<feature type="domain" description="Myb-like" evidence="5">
    <location>
        <begin position="414"/>
        <end position="459"/>
    </location>
</feature>
<organism evidence="7 8">
    <name type="scientific">Pichia inconspicua</name>
    <dbReference type="NCBI Taxonomy" id="52247"/>
    <lineage>
        <taxon>Eukaryota</taxon>
        <taxon>Fungi</taxon>
        <taxon>Dikarya</taxon>
        <taxon>Ascomycota</taxon>
        <taxon>Saccharomycotina</taxon>
        <taxon>Pichiomycetes</taxon>
        <taxon>Pichiales</taxon>
        <taxon>Pichiaceae</taxon>
        <taxon>Pichia</taxon>
    </lineage>
</organism>
<dbReference type="PANTHER" id="PTHR46380:SF2">
    <property type="entry name" value="CYCLIN-D-BINDING MYB-LIKE TRANSCRIPTION FACTOR 1"/>
    <property type="match status" value="1"/>
</dbReference>
<feature type="compositionally biased region" description="Basic residues" evidence="4">
    <location>
        <begin position="293"/>
        <end position="303"/>
    </location>
</feature>
<comment type="subcellular location">
    <subcellularLocation>
        <location evidence="1">Nucleus</location>
    </subcellularLocation>
</comment>
<keyword evidence="2" id="KW-0238">DNA-binding</keyword>
<evidence type="ECO:0000256" key="2">
    <source>
        <dbReference type="ARBA" id="ARBA00023125"/>
    </source>
</evidence>
<accession>A0A4T0X392</accession>
<evidence type="ECO:0000259" key="5">
    <source>
        <dbReference type="PROSITE" id="PS50090"/>
    </source>
</evidence>
<dbReference type="SUPFAM" id="SSF46689">
    <property type="entry name" value="Homeodomain-like"/>
    <property type="match status" value="2"/>
</dbReference>
<feature type="domain" description="HTH myb-type" evidence="6">
    <location>
        <begin position="519"/>
        <end position="548"/>
    </location>
</feature>
<dbReference type="PROSITE" id="PS50090">
    <property type="entry name" value="MYB_LIKE"/>
    <property type="match status" value="2"/>
</dbReference>
<dbReference type="OrthoDB" id="39591at2759"/>
<proteinExistence type="predicted"/>
<protein>
    <recommendedName>
        <fullName evidence="9">DNA-binding protein REB1</fullName>
    </recommendedName>
</protein>
<evidence type="ECO:0000256" key="4">
    <source>
        <dbReference type="SAM" id="MobiDB-lite"/>
    </source>
</evidence>
<evidence type="ECO:0008006" key="9">
    <source>
        <dbReference type="Google" id="ProtNLM"/>
    </source>
</evidence>
<dbReference type="InterPro" id="IPR009057">
    <property type="entry name" value="Homeodomain-like_sf"/>
</dbReference>
<evidence type="ECO:0000259" key="6">
    <source>
        <dbReference type="PROSITE" id="PS51294"/>
    </source>
</evidence>
<gene>
    <name evidence="7" type="ORF">CANINC_001762</name>
</gene>
<dbReference type="EMBL" id="SELW01000280">
    <property type="protein sequence ID" value="TID29643.1"/>
    <property type="molecule type" value="Genomic_DNA"/>
</dbReference>
<feature type="region of interest" description="Disordered" evidence="4">
    <location>
        <begin position="284"/>
        <end position="303"/>
    </location>
</feature>
<sequence length="648" mass="74329">MSEEKKSKDNNIAVIEKTDSLVSSNINDHTVVNTHNGKPINKDNNSHIADDILKQTAETEDDEDHIDISNIDGMQQIINEEVIKNVQQNRKKRQFSVIMEDEEMSRLEFQQWTQGFLADDLENVDVNDVVDLVNVGVDVDGLDYTFPQTTAAHFTDIVEDKGSNKKRKFVRKPTINKDERDSKVRDKDAVVDPELANLDTSLVHDAMLKASLEYLESKRSGDNNGRSDLLEGDGDAEGEVEVAKAVKEAVAAVTNKQGNDVIAAAVAAATGLPVDVQQNKSTMNSLSDNFRSNKIKPKSNKRTKKIKEESIELSKKEVFEREQITNAIIKAQKLLSLEKNTSRSFTKEETEAIDVFIKEYQRIHNMSHENFLRRIWGNERKKDKFWEVLQSVLPNRTRSSLYKHVRRTYHIFEKRGVWTPEEDEKLSELAESCNAKWKTIGEQMNRMPEDCRDRWRNYVKCGSVRNVNKWTKEEEDKMKGIIEQILKEEGEKIWKNVSNGDEESMLKQVREAQVSPTINWTVISELMGGTRSRIQCRYKWKKIMKMESIEKLQKMDRNTKIWMLDQLKALANEDPHIESNLDWNALALSIPRTGSELNKIQWNGVDLSTCFQRMKGTVDSKGRSFGEIVQLLLDSLSAESYVKKLEGA</sequence>
<feature type="domain" description="HTH myb-type" evidence="6">
    <location>
        <begin position="410"/>
        <end position="463"/>
    </location>
</feature>
<evidence type="ECO:0000313" key="7">
    <source>
        <dbReference type="EMBL" id="TID29643.1"/>
    </source>
</evidence>
<comment type="caution">
    <text evidence="7">The sequence shown here is derived from an EMBL/GenBank/DDBJ whole genome shotgun (WGS) entry which is preliminary data.</text>
</comment>
<keyword evidence="3" id="KW-0539">Nucleus</keyword>
<dbReference type="InterPro" id="IPR017930">
    <property type="entry name" value="Myb_dom"/>
</dbReference>
<dbReference type="InterPro" id="IPR051651">
    <property type="entry name" value="DMTF1_DNA-bind_reg"/>
</dbReference>
<dbReference type="SMART" id="SM00717">
    <property type="entry name" value="SANT"/>
    <property type="match status" value="3"/>
</dbReference>
<dbReference type="STRING" id="52247.A0A4T0X392"/>
<evidence type="ECO:0000256" key="1">
    <source>
        <dbReference type="ARBA" id="ARBA00004123"/>
    </source>
</evidence>
<dbReference type="PROSITE" id="PS51294">
    <property type="entry name" value="HTH_MYB"/>
    <property type="match status" value="2"/>
</dbReference>
<dbReference type="PANTHER" id="PTHR46380">
    <property type="entry name" value="CYCLIN-D-BINDING MYB-LIKE TRANSCRIPTION FACTOR 1"/>
    <property type="match status" value="1"/>
</dbReference>
<dbReference type="AlphaFoldDB" id="A0A4T0X392"/>
<reference evidence="7 8" key="1">
    <citation type="journal article" date="2019" name="Front. Genet.">
        <title>Whole-Genome Sequencing of the Opportunistic Yeast Pathogen Candida inconspicua Uncovers Its Hybrid Origin.</title>
        <authorList>
            <person name="Mixao V."/>
            <person name="Hansen A.P."/>
            <person name="Saus E."/>
            <person name="Boekhout T."/>
            <person name="Lass-Florl C."/>
            <person name="Gabaldon T."/>
        </authorList>
    </citation>
    <scope>NUCLEOTIDE SEQUENCE [LARGE SCALE GENOMIC DNA]</scope>
    <source>
        <strain evidence="7 8">CBS 180</strain>
    </source>
</reference>
<evidence type="ECO:0000313" key="8">
    <source>
        <dbReference type="Proteomes" id="UP000307173"/>
    </source>
</evidence>
<keyword evidence="8" id="KW-1185">Reference proteome</keyword>
<dbReference type="Proteomes" id="UP000307173">
    <property type="component" value="Unassembled WGS sequence"/>
</dbReference>
<name>A0A4T0X392_9ASCO</name>
<dbReference type="GO" id="GO:0000976">
    <property type="term" value="F:transcription cis-regulatory region binding"/>
    <property type="evidence" value="ECO:0007669"/>
    <property type="project" value="TreeGrafter"/>
</dbReference>
<dbReference type="Pfam" id="PF13921">
    <property type="entry name" value="Myb_DNA-bind_6"/>
    <property type="match status" value="1"/>
</dbReference>
<dbReference type="GO" id="GO:0005634">
    <property type="term" value="C:nucleus"/>
    <property type="evidence" value="ECO:0007669"/>
    <property type="project" value="UniProtKB-SubCell"/>
</dbReference>